<sequence>MSTLLFKIFIVFFILLLFGGIFYLIYLPVKLWLLKSGKLTKKQSNRINITYISILILSGIFLLLLGDKGRTPTRERLESISKIKLPSKFKVLKDEYQDMLQDYCIQYEIQLDSNSRKDLILSIQSSPFYNSTSLGRDDYPSYITINSVFALWFKNKNGYEFSKPYKQPTYSIQVDTILNKLTYQECSD</sequence>
<keyword evidence="1" id="KW-0472">Membrane</keyword>
<protein>
    <submittedName>
        <fullName evidence="2">Uncharacterized protein</fullName>
    </submittedName>
</protein>
<feature type="transmembrane region" description="Helical" evidence="1">
    <location>
        <begin position="6"/>
        <end position="26"/>
    </location>
</feature>
<evidence type="ECO:0000256" key="1">
    <source>
        <dbReference type="SAM" id="Phobius"/>
    </source>
</evidence>
<organism evidence="2 3">
    <name type="scientific">Pseudopedobacter saltans</name>
    <dbReference type="NCBI Taxonomy" id="151895"/>
    <lineage>
        <taxon>Bacteria</taxon>
        <taxon>Pseudomonadati</taxon>
        <taxon>Bacteroidota</taxon>
        <taxon>Sphingobacteriia</taxon>
        <taxon>Sphingobacteriales</taxon>
        <taxon>Sphingobacteriaceae</taxon>
        <taxon>Pseudopedobacter</taxon>
    </lineage>
</organism>
<dbReference type="EMBL" id="QFOI01000320">
    <property type="protein sequence ID" value="PZP44363.1"/>
    <property type="molecule type" value="Genomic_DNA"/>
</dbReference>
<accession>A0A2W5EPE7</accession>
<keyword evidence="1" id="KW-0812">Transmembrane</keyword>
<proteinExistence type="predicted"/>
<name>A0A2W5EPE7_9SPHI</name>
<dbReference type="AlphaFoldDB" id="A0A2W5EPE7"/>
<keyword evidence="1" id="KW-1133">Transmembrane helix</keyword>
<evidence type="ECO:0000313" key="3">
    <source>
        <dbReference type="Proteomes" id="UP000249645"/>
    </source>
</evidence>
<evidence type="ECO:0000313" key="2">
    <source>
        <dbReference type="EMBL" id="PZP44363.1"/>
    </source>
</evidence>
<gene>
    <name evidence="2" type="ORF">DI598_14620</name>
</gene>
<reference evidence="2 3" key="1">
    <citation type="submission" date="2017-11" db="EMBL/GenBank/DDBJ databases">
        <title>Infants hospitalized years apart are colonized by the same room-sourced microbial strains.</title>
        <authorList>
            <person name="Brooks B."/>
            <person name="Olm M.R."/>
            <person name="Firek B.A."/>
            <person name="Baker R."/>
            <person name="Thomas B.C."/>
            <person name="Morowitz M.J."/>
            <person name="Banfield J.F."/>
        </authorList>
    </citation>
    <scope>NUCLEOTIDE SEQUENCE [LARGE SCALE GENOMIC DNA]</scope>
    <source>
        <strain evidence="2">S2_009_000_R2_76</strain>
    </source>
</reference>
<comment type="caution">
    <text evidence="2">The sequence shown here is derived from an EMBL/GenBank/DDBJ whole genome shotgun (WGS) entry which is preliminary data.</text>
</comment>
<dbReference type="Proteomes" id="UP000249645">
    <property type="component" value="Unassembled WGS sequence"/>
</dbReference>
<feature type="transmembrane region" description="Helical" evidence="1">
    <location>
        <begin position="47"/>
        <end position="66"/>
    </location>
</feature>